<comment type="caution">
    <text evidence="1">The sequence shown here is derived from an EMBL/GenBank/DDBJ whole genome shotgun (WGS) entry which is preliminary data.</text>
</comment>
<dbReference type="EMBL" id="JACEIK010000044">
    <property type="protein sequence ID" value="MCD7447754.1"/>
    <property type="molecule type" value="Genomic_DNA"/>
</dbReference>
<proteinExistence type="predicted"/>
<sequence length="53" mass="5961">MTFEGNKDNEEFELKAICFGHAFAPAVSIFAYAKRRCNTDGSALDMYLHMLNA</sequence>
<protein>
    <submittedName>
        <fullName evidence="1">Uncharacterized protein</fullName>
    </submittedName>
</protein>
<organism evidence="1 2">
    <name type="scientific">Datura stramonium</name>
    <name type="common">Jimsonweed</name>
    <name type="synonym">Common thornapple</name>
    <dbReference type="NCBI Taxonomy" id="4076"/>
    <lineage>
        <taxon>Eukaryota</taxon>
        <taxon>Viridiplantae</taxon>
        <taxon>Streptophyta</taxon>
        <taxon>Embryophyta</taxon>
        <taxon>Tracheophyta</taxon>
        <taxon>Spermatophyta</taxon>
        <taxon>Magnoliopsida</taxon>
        <taxon>eudicotyledons</taxon>
        <taxon>Gunneridae</taxon>
        <taxon>Pentapetalae</taxon>
        <taxon>asterids</taxon>
        <taxon>lamiids</taxon>
        <taxon>Solanales</taxon>
        <taxon>Solanaceae</taxon>
        <taxon>Solanoideae</taxon>
        <taxon>Datureae</taxon>
        <taxon>Datura</taxon>
    </lineage>
</organism>
<dbReference type="Proteomes" id="UP000823775">
    <property type="component" value="Unassembled WGS sequence"/>
</dbReference>
<feature type="non-terminal residue" evidence="1">
    <location>
        <position position="53"/>
    </location>
</feature>
<evidence type="ECO:0000313" key="2">
    <source>
        <dbReference type="Proteomes" id="UP000823775"/>
    </source>
</evidence>
<accession>A0ABS8RLS2</accession>
<name>A0ABS8RLS2_DATST</name>
<evidence type="ECO:0000313" key="1">
    <source>
        <dbReference type="EMBL" id="MCD7447754.1"/>
    </source>
</evidence>
<reference evidence="1 2" key="1">
    <citation type="journal article" date="2021" name="BMC Genomics">
        <title>Datura genome reveals duplications of psychoactive alkaloid biosynthetic genes and high mutation rate following tissue culture.</title>
        <authorList>
            <person name="Rajewski A."/>
            <person name="Carter-House D."/>
            <person name="Stajich J."/>
            <person name="Litt A."/>
        </authorList>
    </citation>
    <scope>NUCLEOTIDE SEQUENCE [LARGE SCALE GENOMIC DNA]</scope>
    <source>
        <strain evidence="1">AR-01</strain>
    </source>
</reference>
<keyword evidence="2" id="KW-1185">Reference proteome</keyword>
<gene>
    <name evidence="1" type="ORF">HAX54_034168</name>
</gene>